<name>A0A3A4A9S1_9ACTN</name>
<keyword evidence="3" id="KW-1185">Reference proteome</keyword>
<comment type="caution">
    <text evidence="2">The sequence shown here is derived from an EMBL/GenBank/DDBJ whole genome shotgun (WGS) entry which is preliminary data.</text>
</comment>
<dbReference type="OrthoDB" id="3544202at2"/>
<organism evidence="2 3">
    <name type="scientific">Bailinhaonella thermotolerans</name>
    <dbReference type="NCBI Taxonomy" id="1070861"/>
    <lineage>
        <taxon>Bacteria</taxon>
        <taxon>Bacillati</taxon>
        <taxon>Actinomycetota</taxon>
        <taxon>Actinomycetes</taxon>
        <taxon>Streptosporangiales</taxon>
        <taxon>Streptosporangiaceae</taxon>
        <taxon>Bailinhaonella</taxon>
    </lineage>
</organism>
<sequence>MEPGQPRGRRGTHDRPYTALNLRLGLAIFGMVATAFFAWLSAWAGLRVLMWIFIVFAVIALIDLVVILWRKSKRRGGHSLFE</sequence>
<feature type="transmembrane region" description="Helical" evidence="1">
    <location>
        <begin position="20"/>
        <end position="42"/>
    </location>
</feature>
<dbReference type="RefSeq" id="WP_119931151.1">
    <property type="nucleotide sequence ID" value="NZ_QZEY01000023.1"/>
</dbReference>
<reference evidence="2 3" key="1">
    <citation type="submission" date="2018-09" db="EMBL/GenBank/DDBJ databases">
        <title>YIM 75507 draft genome.</title>
        <authorList>
            <person name="Tang S."/>
            <person name="Feng Y."/>
        </authorList>
    </citation>
    <scope>NUCLEOTIDE SEQUENCE [LARGE SCALE GENOMIC DNA]</scope>
    <source>
        <strain evidence="2 3">YIM 75507</strain>
    </source>
</reference>
<dbReference type="SUPFAM" id="SSF103473">
    <property type="entry name" value="MFS general substrate transporter"/>
    <property type="match status" value="1"/>
</dbReference>
<evidence type="ECO:0000313" key="3">
    <source>
        <dbReference type="Proteomes" id="UP000265768"/>
    </source>
</evidence>
<evidence type="ECO:0000256" key="1">
    <source>
        <dbReference type="SAM" id="Phobius"/>
    </source>
</evidence>
<keyword evidence="1" id="KW-1133">Transmembrane helix</keyword>
<keyword evidence="1" id="KW-0472">Membrane</keyword>
<dbReference type="Proteomes" id="UP000265768">
    <property type="component" value="Unassembled WGS sequence"/>
</dbReference>
<keyword evidence="1" id="KW-0812">Transmembrane</keyword>
<dbReference type="InterPro" id="IPR036259">
    <property type="entry name" value="MFS_trans_sf"/>
</dbReference>
<protein>
    <submittedName>
        <fullName evidence="2">Uncharacterized protein</fullName>
    </submittedName>
</protein>
<dbReference type="EMBL" id="QZEY01000023">
    <property type="protein sequence ID" value="RJL22076.1"/>
    <property type="molecule type" value="Genomic_DNA"/>
</dbReference>
<accession>A0A3A4A9S1</accession>
<feature type="transmembrane region" description="Helical" evidence="1">
    <location>
        <begin position="48"/>
        <end position="69"/>
    </location>
</feature>
<gene>
    <name evidence="2" type="ORF">D5H75_36385</name>
</gene>
<proteinExistence type="predicted"/>
<evidence type="ECO:0000313" key="2">
    <source>
        <dbReference type="EMBL" id="RJL22076.1"/>
    </source>
</evidence>
<dbReference type="AlphaFoldDB" id="A0A3A4A9S1"/>